<keyword evidence="4" id="KW-1185">Reference proteome</keyword>
<dbReference type="AlphaFoldDB" id="A0A0X3VD81"/>
<dbReference type="InterPro" id="IPR000873">
    <property type="entry name" value="AMP-dep_synth/lig_dom"/>
</dbReference>
<dbReference type="FunFam" id="3.40.50.980:FF:000001">
    <property type="entry name" value="Non-ribosomal peptide synthetase"/>
    <property type="match status" value="1"/>
</dbReference>
<dbReference type="InterPro" id="IPR045851">
    <property type="entry name" value="AMP-bd_C_sf"/>
</dbReference>
<dbReference type="EMBL" id="LLZG01000047">
    <property type="protein sequence ID" value="KUL42763.1"/>
    <property type="molecule type" value="Genomic_DNA"/>
</dbReference>
<feature type="domain" description="AMP-binding enzyme C-terminal" evidence="2">
    <location>
        <begin position="421"/>
        <end position="494"/>
    </location>
</feature>
<name>A0A0X3VD81_9ACTN</name>
<dbReference type="GO" id="GO:0044550">
    <property type="term" value="P:secondary metabolite biosynthetic process"/>
    <property type="evidence" value="ECO:0007669"/>
    <property type="project" value="TreeGrafter"/>
</dbReference>
<dbReference type="PANTHER" id="PTHR45527:SF1">
    <property type="entry name" value="FATTY ACID SYNTHASE"/>
    <property type="match status" value="1"/>
</dbReference>
<dbReference type="InterPro" id="IPR010071">
    <property type="entry name" value="AA_adenyl_dom"/>
</dbReference>
<dbReference type="PROSITE" id="PS00455">
    <property type="entry name" value="AMP_BINDING"/>
    <property type="match status" value="1"/>
</dbReference>
<gene>
    <name evidence="3" type="ORF">ADL12_08935</name>
</gene>
<dbReference type="PRINTS" id="PR00154">
    <property type="entry name" value="AMPBINDING"/>
</dbReference>
<dbReference type="OrthoDB" id="2472181at2"/>
<protein>
    <recommendedName>
        <fullName evidence="5">D-alanine--poly(Phosphoribitol) ligase</fullName>
    </recommendedName>
</protein>
<sequence>MTELLHHLLRRSSARAPHATAVIDDGGHMTYAELDRRANQLARLLLSLGVRPGDRVGLHLPRTADALVGVYGVLAAGAAYVPLPLGVPVSRLRTIATDAGIRVVVAAREEADRVRADLGGPGSPVAEVVAPHEAAEWPGTAPEIAVQPDDLAYVLYTSGSTGNPKGVMISHRNAVSFVAWAAREFEVTEADRLANHAPLHFDLSVFDVFAAAWAGAAVVPVPTTIAAFPSVLAEFVRDRRITVWYSVPSALNLLVSRSGLNAGDLPDLRLALFAGEVYPVPLLRRAMELLPDTRFYNLYGPTETNVCTYYPVPRPLPEDCAALPIGLPLPGVELCAESDDGRPAGVGETGELCVRGATVMRGYLGDAPRTAQALRPAPDQPDIPAYHTGDLVTQDAEGHWHFLGRRDSQIKTRGYRVELGEVERALATHPAVLECAAVAVPDDEFGHLIAAFVVPREEVAAARLTAHCRSVLPSYMVPWRLRTVAALPRTTTDKIDYRRLKADMEVSAHAQHR</sequence>
<feature type="domain" description="AMP-dependent synthetase/ligase" evidence="1">
    <location>
        <begin position="10"/>
        <end position="364"/>
    </location>
</feature>
<dbReference type="GO" id="GO:0005737">
    <property type="term" value="C:cytoplasm"/>
    <property type="evidence" value="ECO:0007669"/>
    <property type="project" value="TreeGrafter"/>
</dbReference>
<dbReference type="InterPro" id="IPR042099">
    <property type="entry name" value="ANL_N_sf"/>
</dbReference>
<proteinExistence type="predicted"/>
<evidence type="ECO:0000313" key="3">
    <source>
        <dbReference type="EMBL" id="KUL42763.1"/>
    </source>
</evidence>
<evidence type="ECO:0000259" key="2">
    <source>
        <dbReference type="Pfam" id="PF13193"/>
    </source>
</evidence>
<organism evidence="3 4">
    <name type="scientific">Streptomyces regalis</name>
    <dbReference type="NCBI Taxonomy" id="68262"/>
    <lineage>
        <taxon>Bacteria</taxon>
        <taxon>Bacillati</taxon>
        <taxon>Actinomycetota</taxon>
        <taxon>Actinomycetes</taxon>
        <taxon>Kitasatosporales</taxon>
        <taxon>Streptomycetaceae</taxon>
        <taxon>Streptomyces</taxon>
    </lineage>
</organism>
<dbReference type="Proteomes" id="UP000053923">
    <property type="component" value="Unassembled WGS sequence"/>
</dbReference>
<dbReference type="Gene3D" id="3.40.50.12780">
    <property type="entry name" value="N-terminal domain of ligase-like"/>
    <property type="match status" value="1"/>
</dbReference>
<accession>A0A0X3VD81</accession>
<dbReference type="Pfam" id="PF13193">
    <property type="entry name" value="AMP-binding_C"/>
    <property type="match status" value="1"/>
</dbReference>
<dbReference type="GO" id="GO:0043041">
    <property type="term" value="P:amino acid activation for nonribosomal peptide biosynthetic process"/>
    <property type="evidence" value="ECO:0007669"/>
    <property type="project" value="TreeGrafter"/>
</dbReference>
<dbReference type="GO" id="GO:0031177">
    <property type="term" value="F:phosphopantetheine binding"/>
    <property type="evidence" value="ECO:0007669"/>
    <property type="project" value="TreeGrafter"/>
</dbReference>
<dbReference type="InterPro" id="IPR025110">
    <property type="entry name" value="AMP-bd_C"/>
</dbReference>
<dbReference type="InterPro" id="IPR020845">
    <property type="entry name" value="AMP-binding_CS"/>
</dbReference>
<dbReference type="SUPFAM" id="SSF56801">
    <property type="entry name" value="Acetyl-CoA synthetase-like"/>
    <property type="match status" value="1"/>
</dbReference>
<reference evidence="4" key="1">
    <citation type="submission" date="2015-10" db="EMBL/GenBank/DDBJ databases">
        <authorList>
            <person name="Ju K.-S."/>
            <person name="Doroghazi J.R."/>
            <person name="Metcalf W.W."/>
        </authorList>
    </citation>
    <scope>NUCLEOTIDE SEQUENCE [LARGE SCALE GENOMIC DNA]</scope>
    <source>
        <strain evidence="4">NRRL 3151</strain>
    </source>
</reference>
<evidence type="ECO:0000259" key="1">
    <source>
        <dbReference type="Pfam" id="PF00501"/>
    </source>
</evidence>
<dbReference type="PANTHER" id="PTHR45527">
    <property type="entry name" value="NONRIBOSOMAL PEPTIDE SYNTHETASE"/>
    <property type="match status" value="1"/>
</dbReference>
<comment type="caution">
    <text evidence="3">The sequence shown here is derived from an EMBL/GenBank/DDBJ whole genome shotgun (WGS) entry which is preliminary data.</text>
</comment>
<dbReference type="Pfam" id="PF00501">
    <property type="entry name" value="AMP-binding"/>
    <property type="match status" value="1"/>
</dbReference>
<dbReference type="NCBIfam" id="TIGR01733">
    <property type="entry name" value="AA-adenyl-dom"/>
    <property type="match status" value="1"/>
</dbReference>
<dbReference type="RefSeq" id="WP_062700359.1">
    <property type="nucleotide sequence ID" value="NZ_LLZG01000047.1"/>
</dbReference>
<evidence type="ECO:0000313" key="4">
    <source>
        <dbReference type="Proteomes" id="UP000053923"/>
    </source>
</evidence>
<evidence type="ECO:0008006" key="5">
    <source>
        <dbReference type="Google" id="ProtNLM"/>
    </source>
</evidence>
<dbReference type="Gene3D" id="3.30.300.30">
    <property type="match status" value="1"/>
</dbReference>
<dbReference type="InterPro" id="IPR020459">
    <property type="entry name" value="AMP-binding"/>
</dbReference>